<protein>
    <submittedName>
        <fullName evidence="2">Hsp9-like protein</fullName>
    </submittedName>
</protein>
<proteinExistence type="predicted"/>
<dbReference type="EMBL" id="KE651166">
    <property type="protein sequence ID" value="EEB05224.1"/>
    <property type="molecule type" value="Genomic_DNA"/>
</dbReference>
<dbReference type="VEuPathDB" id="FungiDB:SJAG_00223"/>
<dbReference type="GO" id="GO:0005634">
    <property type="term" value="C:nucleus"/>
    <property type="evidence" value="ECO:0007669"/>
    <property type="project" value="EnsemblFungi"/>
</dbReference>
<accession>B6JV23</accession>
<dbReference type="GO" id="GO:0005737">
    <property type="term" value="C:cytoplasm"/>
    <property type="evidence" value="ECO:0007669"/>
    <property type="project" value="EnsemblFungi"/>
</dbReference>
<name>B6JV23_SCHJY</name>
<dbReference type="Proteomes" id="UP000001744">
    <property type="component" value="Unassembled WGS sequence"/>
</dbReference>
<dbReference type="PIRSF" id="PIRSF002590">
    <property type="entry name" value="HSP9/HSP12_fun"/>
    <property type="match status" value="1"/>
</dbReference>
<feature type="compositionally biased region" description="Basic and acidic residues" evidence="1">
    <location>
        <begin position="1"/>
        <end position="17"/>
    </location>
</feature>
<dbReference type="OrthoDB" id="200954at2759"/>
<dbReference type="Gene3D" id="6.10.280.100">
    <property type="match status" value="1"/>
</dbReference>
<dbReference type="eggNOG" id="ENOG502S44P">
    <property type="taxonomic scope" value="Eukaryota"/>
</dbReference>
<gene>
    <name evidence="3" type="primary">hsp9</name>
    <name evidence="2" type="ORF">SJAG_00223</name>
</gene>
<feature type="compositionally biased region" description="Basic and acidic residues" evidence="1">
    <location>
        <begin position="45"/>
        <end position="73"/>
    </location>
</feature>
<organism evidence="2 4">
    <name type="scientific">Schizosaccharomyces japonicus (strain yFS275 / FY16936)</name>
    <name type="common">Fission yeast</name>
    <dbReference type="NCBI Taxonomy" id="402676"/>
    <lineage>
        <taxon>Eukaryota</taxon>
        <taxon>Fungi</taxon>
        <taxon>Dikarya</taxon>
        <taxon>Ascomycota</taxon>
        <taxon>Taphrinomycotina</taxon>
        <taxon>Schizosaccharomycetes</taxon>
        <taxon>Schizosaccharomycetales</taxon>
        <taxon>Schizosaccharomycetaceae</taxon>
        <taxon>Schizosaccharomyces</taxon>
    </lineage>
</organism>
<sequence>MSDPERKSFTQKAKEYVTPDSSKSTLDKAKEKATGAYDNVMSAFKSDEQKGTAQEMQDKSKRMADNAKDKMKD</sequence>
<dbReference type="HOGENOM" id="CLU_102617_2_0_1"/>
<keyword evidence="4" id="KW-1185">Reference proteome</keyword>
<dbReference type="JaponicusDB" id="SJAG_00223">
    <property type="gene designation" value="hsp9"/>
</dbReference>
<dbReference type="GeneID" id="7047810"/>
<feature type="region of interest" description="Disordered" evidence="1">
    <location>
        <begin position="1"/>
        <end position="73"/>
    </location>
</feature>
<dbReference type="InterPro" id="IPR007250">
    <property type="entry name" value="HSP9_HSP12"/>
</dbReference>
<dbReference type="Pfam" id="PF04119">
    <property type="entry name" value="HSP9_HSP12"/>
    <property type="match status" value="1"/>
</dbReference>
<dbReference type="RefSeq" id="XP_002171517.1">
    <property type="nucleotide sequence ID" value="XM_002171481.2"/>
</dbReference>
<dbReference type="STRING" id="402676.B6JV23"/>
<evidence type="ECO:0000256" key="1">
    <source>
        <dbReference type="SAM" id="MobiDB-lite"/>
    </source>
</evidence>
<dbReference type="AlphaFoldDB" id="B6JV23"/>
<reference evidence="2 4" key="1">
    <citation type="journal article" date="2011" name="Science">
        <title>Comparative functional genomics of the fission yeasts.</title>
        <authorList>
            <person name="Rhind N."/>
            <person name="Chen Z."/>
            <person name="Yassour M."/>
            <person name="Thompson D.A."/>
            <person name="Haas B.J."/>
            <person name="Habib N."/>
            <person name="Wapinski I."/>
            <person name="Roy S."/>
            <person name="Lin M.F."/>
            <person name="Heiman D.I."/>
            <person name="Young S.K."/>
            <person name="Furuya K."/>
            <person name="Guo Y."/>
            <person name="Pidoux A."/>
            <person name="Chen H.M."/>
            <person name="Robbertse B."/>
            <person name="Goldberg J.M."/>
            <person name="Aoki K."/>
            <person name="Bayne E.H."/>
            <person name="Berlin A.M."/>
            <person name="Desjardins C.A."/>
            <person name="Dobbs E."/>
            <person name="Dukaj L."/>
            <person name="Fan L."/>
            <person name="FitzGerald M.G."/>
            <person name="French C."/>
            <person name="Gujja S."/>
            <person name="Hansen K."/>
            <person name="Keifenheim D."/>
            <person name="Levin J.Z."/>
            <person name="Mosher R.A."/>
            <person name="Mueller C.A."/>
            <person name="Pfiffner J."/>
            <person name="Priest M."/>
            <person name="Russ C."/>
            <person name="Smialowska A."/>
            <person name="Swoboda P."/>
            <person name="Sykes S.M."/>
            <person name="Vaughn M."/>
            <person name="Vengrova S."/>
            <person name="Yoder R."/>
            <person name="Zeng Q."/>
            <person name="Allshire R."/>
            <person name="Baulcombe D."/>
            <person name="Birren B.W."/>
            <person name="Brown W."/>
            <person name="Ekwall K."/>
            <person name="Kellis M."/>
            <person name="Leatherwood J."/>
            <person name="Levin H."/>
            <person name="Margalit H."/>
            <person name="Martienssen R."/>
            <person name="Nieduszynski C.A."/>
            <person name="Spatafora J.W."/>
            <person name="Friedman N."/>
            <person name="Dalgaard J.Z."/>
            <person name="Baumann P."/>
            <person name="Niki H."/>
            <person name="Regev A."/>
            <person name="Nusbaum C."/>
        </authorList>
    </citation>
    <scope>NUCLEOTIDE SEQUENCE [LARGE SCALE GENOMIC DNA]</scope>
    <source>
        <strain evidence="4">yFS275 / FY16936</strain>
    </source>
</reference>
<evidence type="ECO:0000313" key="3">
    <source>
        <dbReference type="JaponicusDB" id="SJAG_00223"/>
    </source>
</evidence>
<evidence type="ECO:0000313" key="4">
    <source>
        <dbReference type="Proteomes" id="UP000001744"/>
    </source>
</evidence>
<dbReference type="OMA" id="RSHDNHA"/>
<evidence type="ECO:0000313" key="2">
    <source>
        <dbReference type="EMBL" id="EEB05224.1"/>
    </source>
</evidence>